<organism evidence="2 3">
    <name type="scientific">Goodea atripinnis</name>
    <dbReference type="NCBI Taxonomy" id="208336"/>
    <lineage>
        <taxon>Eukaryota</taxon>
        <taxon>Metazoa</taxon>
        <taxon>Chordata</taxon>
        <taxon>Craniata</taxon>
        <taxon>Vertebrata</taxon>
        <taxon>Euteleostomi</taxon>
        <taxon>Actinopterygii</taxon>
        <taxon>Neopterygii</taxon>
        <taxon>Teleostei</taxon>
        <taxon>Neoteleostei</taxon>
        <taxon>Acanthomorphata</taxon>
        <taxon>Ovalentaria</taxon>
        <taxon>Atherinomorphae</taxon>
        <taxon>Cyprinodontiformes</taxon>
        <taxon>Goodeidae</taxon>
        <taxon>Goodea</taxon>
    </lineage>
</organism>
<accession>A0ABV0Q166</accession>
<reference evidence="2 3" key="1">
    <citation type="submission" date="2021-06" db="EMBL/GenBank/DDBJ databases">
        <authorList>
            <person name="Palmer J.M."/>
        </authorList>
    </citation>
    <scope>NUCLEOTIDE SEQUENCE [LARGE SCALE GENOMIC DNA]</scope>
    <source>
        <strain evidence="2 3">GA_2019</strain>
        <tissue evidence="2">Muscle</tissue>
    </source>
</reference>
<comment type="caution">
    <text evidence="2">The sequence shown here is derived from an EMBL/GenBank/DDBJ whole genome shotgun (WGS) entry which is preliminary data.</text>
</comment>
<dbReference type="Proteomes" id="UP001476798">
    <property type="component" value="Unassembled WGS sequence"/>
</dbReference>
<feature type="region of interest" description="Disordered" evidence="1">
    <location>
        <begin position="1"/>
        <end position="45"/>
    </location>
</feature>
<feature type="compositionally biased region" description="Polar residues" evidence="1">
    <location>
        <begin position="10"/>
        <end position="28"/>
    </location>
</feature>
<keyword evidence="3" id="KW-1185">Reference proteome</keyword>
<feature type="compositionally biased region" description="Basic and acidic residues" evidence="1">
    <location>
        <begin position="32"/>
        <end position="45"/>
    </location>
</feature>
<protein>
    <submittedName>
        <fullName evidence="2">Uncharacterized protein</fullName>
    </submittedName>
</protein>
<evidence type="ECO:0000313" key="2">
    <source>
        <dbReference type="EMBL" id="MEQ2189542.1"/>
    </source>
</evidence>
<dbReference type="EMBL" id="JAHRIO010093197">
    <property type="protein sequence ID" value="MEQ2189542.1"/>
    <property type="molecule type" value="Genomic_DNA"/>
</dbReference>
<evidence type="ECO:0000313" key="3">
    <source>
        <dbReference type="Proteomes" id="UP001476798"/>
    </source>
</evidence>
<name>A0ABV0Q166_9TELE</name>
<proteinExistence type="predicted"/>
<sequence>MRLKPKNNRNKTNGQPDRNQSTMGQNLGITRLKPEENRTEIRGPQDEQVVVSLSDASDSSIYGPSFPLTTNVFSDAFTRKELVQIISSYTEIHNNSYQSNIVLQTDSMTPGPIGS</sequence>
<evidence type="ECO:0000256" key="1">
    <source>
        <dbReference type="SAM" id="MobiDB-lite"/>
    </source>
</evidence>
<gene>
    <name evidence="2" type="ORF">GOODEAATRI_026311</name>
</gene>